<dbReference type="GO" id="GO:0003677">
    <property type="term" value="F:DNA binding"/>
    <property type="evidence" value="ECO:0007669"/>
    <property type="project" value="UniProtKB-KW"/>
</dbReference>
<dbReference type="EMBL" id="VTOW01000002">
    <property type="protein sequence ID" value="NKE71733.1"/>
    <property type="molecule type" value="Genomic_DNA"/>
</dbReference>
<dbReference type="InterPro" id="IPR001650">
    <property type="entry name" value="Helicase_C-like"/>
</dbReference>
<dbReference type="InterPro" id="IPR045628">
    <property type="entry name" value="Lhr_WH_dom"/>
</dbReference>
<keyword evidence="6" id="KW-0238">DNA-binding</keyword>
<dbReference type="InterPro" id="IPR027417">
    <property type="entry name" value="P-loop_NTPase"/>
</dbReference>
<comment type="caution">
    <text evidence="12">The sequence shown here is derived from an EMBL/GenBank/DDBJ whole genome shotgun (WGS) entry which is preliminary data.</text>
</comment>
<dbReference type="CDD" id="cd17922">
    <property type="entry name" value="DEXHc_LHR-like"/>
    <property type="match status" value="1"/>
</dbReference>
<dbReference type="GO" id="GO:0004386">
    <property type="term" value="F:helicase activity"/>
    <property type="evidence" value="ECO:0007669"/>
    <property type="project" value="UniProtKB-KW"/>
</dbReference>
<dbReference type="Pfam" id="PF23235">
    <property type="entry name" value="WHD_3rd_Lhr"/>
    <property type="match status" value="1"/>
</dbReference>
<dbReference type="GO" id="GO:0005524">
    <property type="term" value="F:ATP binding"/>
    <property type="evidence" value="ECO:0007669"/>
    <property type="project" value="UniProtKB-KW"/>
</dbReference>
<dbReference type="SUPFAM" id="SSF52540">
    <property type="entry name" value="P-loop containing nucleoside triphosphate hydrolases"/>
    <property type="match status" value="1"/>
</dbReference>
<evidence type="ECO:0000313" key="12">
    <source>
        <dbReference type="EMBL" id="NKE71733.1"/>
    </source>
</evidence>
<evidence type="ECO:0000256" key="4">
    <source>
        <dbReference type="ARBA" id="ARBA00022806"/>
    </source>
</evidence>
<evidence type="ECO:0000256" key="8">
    <source>
        <dbReference type="ARBA" id="ARBA00023235"/>
    </source>
</evidence>
<dbReference type="GO" id="GO:0016887">
    <property type="term" value="F:ATP hydrolysis activity"/>
    <property type="evidence" value="ECO:0007669"/>
    <property type="project" value="TreeGrafter"/>
</dbReference>
<evidence type="ECO:0000256" key="7">
    <source>
        <dbReference type="ARBA" id="ARBA00023204"/>
    </source>
</evidence>
<dbReference type="Gene3D" id="3.40.50.300">
    <property type="entry name" value="P-loop containing nucleotide triphosphate hydrolases"/>
    <property type="match status" value="2"/>
</dbReference>
<evidence type="ECO:0000259" key="10">
    <source>
        <dbReference type="PROSITE" id="PS51192"/>
    </source>
</evidence>
<dbReference type="CDD" id="cd18796">
    <property type="entry name" value="SF2_C_LHR"/>
    <property type="match status" value="1"/>
</dbReference>
<dbReference type="InterPro" id="IPR055367">
    <property type="entry name" value="WH4_Lhr"/>
</dbReference>
<dbReference type="InterPro" id="IPR014001">
    <property type="entry name" value="Helicase_ATP-bd"/>
</dbReference>
<dbReference type="Pfam" id="PF19306">
    <property type="entry name" value="WHD_Lhr"/>
    <property type="match status" value="1"/>
</dbReference>
<dbReference type="Pfam" id="PF00271">
    <property type="entry name" value="Helicase_C"/>
    <property type="match status" value="1"/>
</dbReference>
<dbReference type="InterPro" id="IPR011545">
    <property type="entry name" value="DEAD/DEAH_box_helicase_dom"/>
</dbReference>
<proteinExistence type="predicted"/>
<dbReference type="PROSITE" id="PS51192">
    <property type="entry name" value="HELICASE_ATP_BIND_1"/>
    <property type="match status" value="1"/>
</dbReference>
<evidence type="ECO:0000256" key="3">
    <source>
        <dbReference type="ARBA" id="ARBA00022801"/>
    </source>
</evidence>
<dbReference type="GO" id="GO:0006281">
    <property type="term" value="P:DNA repair"/>
    <property type="evidence" value="ECO:0007669"/>
    <property type="project" value="UniProtKB-KW"/>
</dbReference>
<reference evidence="12 13" key="1">
    <citation type="journal article" date="2020" name="Nature">
        <title>Bacterial chemolithoautotrophy via manganese oxidation.</title>
        <authorList>
            <person name="Yu H."/>
            <person name="Leadbetter J.R."/>
        </authorList>
    </citation>
    <scope>NUCLEOTIDE SEQUENCE [LARGE SCALE GENOMIC DNA]</scope>
    <source>
        <strain evidence="12 13">Mn-1</strain>
    </source>
</reference>
<dbReference type="RefSeq" id="WP_168060638.1">
    <property type="nucleotide sequence ID" value="NZ_VTOW01000002.1"/>
</dbReference>
<name>A0A7X6DRF4_9BACT</name>
<dbReference type="InterPro" id="IPR055368">
    <property type="entry name" value="WH3_Lhr"/>
</dbReference>
<organism evidence="12 13">
    <name type="scientific">Candidatus Manganitrophus noduliformans</name>
    <dbReference type="NCBI Taxonomy" id="2606439"/>
    <lineage>
        <taxon>Bacteria</taxon>
        <taxon>Pseudomonadati</taxon>
        <taxon>Nitrospirota</taxon>
        <taxon>Nitrospiria</taxon>
        <taxon>Candidatus Troglogloeales</taxon>
        <taxon>Candidatus Manganitrophaceae</taxon>
        <taxon>Candidatus Manganitrophus</taxon>
    </lineage>
</organism>
<feature type="compositionally biased region" description="Acidic residues" evidence="9">
    <location>
        <begin position="1433"/>
        <end position="1442"/>
    </location>
</feature>
<dbReference type="Pfam" id="PF08494">
    <property type="entry name" value="DEAD_assoc"/>
    <property type="match status" value="1"/>
</dbReference>
<evidence type="ECO:0000256" key="9">
    <source>
        <dbReference type="SAM" id="MobiDB-lite"/>
    </source>
</evidence>
<dbReference type="InterPro" id="IPR052511">
    <property type="entry name" value="ATP-dep_Helicase"/>
</dbReference>
<feature type="domain" description="Helicase C-terminal" evidence="11">
    <location>
        <begin position="262"/>
        <end position="418"/>
    </location>
</feature>
<keyword evidence="4 12" id="KW-0347">Helicase</keyword>
<dbReference type="Pfam" id="PF23234">
    <property type="entry name" value="WHD_4th_Lhr"/>
    <property type="match status" value="1"/>
</dbReference>
<evidence type="ECO:0000256" key="1">
    <source>
        <dbReference type="ARBA" id="ARBA00022741"/>
    </source>
</evidence>
<keyword evidence="3" id="KW-0378">Hydrolase</keyword>
<feature type="region of interest" description="Disordered" evidence="9">
    <location>
        <begin position="1134"/>
        <end position="1153"/>
    </location>
</feature>
<dbReference type="Pfam" id="PF00270">
    <property type="entry name" value="DEAD"/>
    <property type="match status" value="1"/>
</dbReference>
<evidence type="ECO:0000313" key="13">
    <source>
        <dbReference type="Proteomes" id="UP000534783"/>
    </source>
</evidence>
<feature type="region of interest" description="Disordered" evidence="9">
    <location>
        <begin position="1429"/>
        <end position="1450"/>
    </location>
</feature>
<keyword evidence="13" id="KW-1185">Reference proteome</keyword>
<evidence type="ECO:0000256" key="6">
    <source>
        <dbReference type="ARBA" id="ARBA00023125"/>
    </source>
</evidence>
<keyword evidence="1" id="KW-0547">Nucleotide-binding</keyword>
<accession>A0A7X6DRF4</accession>
<sequence length="1450" mass="161528">MSLTPFHPIIADWFREKFGEPTEPQKLGWPPILSGEDTLIAAPTGSGKTLAAFLCAIDRLVRDGIAGRLTHEVKVLYVSPLKALSSDVQRNLQTPLEEIQKRAVKQWVKLPEIRALVRTGDTPSHERQAMLRKPPHILVTTPESLYLLLTAQKSREILRTVETVIVDEIHAVARDKRGSHLALSLERLEALCNKRPVRIGLSATQRPMEEIARFLIGSKRVDANGHSPCAIVDVGHQRNLDLAIEVPPSELSAVCSNEQWAEVYHRLAALIQQHRSTLVFVNTRRLAERVTHQLAELLGENAVSSHHGSLSKKIRLKAEQRLKAGELKAVVATASLELGIDIGFIDLVIQVGSPRSIATFLQRVGRSGHALGLTPKGRLFALTRDELIECAALIRAIRHGRLDRIIPPEAPIDILAQQIIAETADREMDEQALFDLSRAAWPYHQLTREKFGAVVQMLSEGFATRLGRSGAYLHHDRVNKKIKARRGARLAAITSGGAIPELADYRVVAEPEKIVVGSVDEDFAVESLSGDVFLLGNTSWRVVHVRGGDVVVTDAHGAPPTIPFWRGEAPARTVELSAALSDLREELSDRVDRPDEAAAWLREEAALDEFGARQMVHYAQAQKAAIGLLPTQRHLLFERFFDESGGMQLVIHSPFGGRINRAWGLALRKRFCRTFDFELQASADDNGIVLSLGPQQSFPLEQVAKMLRAEQGREILVQALLAAPMFNTRWRWNANRSLAILRQRNGKRVPPALQRMKSDDLLCAVFPQQVACRENLPGDIPVPDHPLVEQTIVDCLHEAMDIDGWLDLLRAIERGEIEITAADTREPTPFAYQILNASPYAFLDDAPLEERRARAVATRRTLTVESVRDIGRLDPLAIEQVRKEAWPLVRDADELHDALLLIGMLPAAEGEAWAPFFHTLRLSGRAVEARGPDGRRFWIAVEQWPMAHAARPDLVPQTTPTIPDGIRQDGSASEGWVALARGRLEVVGPATTAQIAHDLGLNPDHVESALGALEAEGFVLRGRFTPDAPETEWCARRLLARIHRLTLDRLRRQIEPASVETFLQFLLQWHRLLPKTQLHGREGLFSVIEQLQGFEIAASAWERIILPSRIARYNPAWLDELCLNGEVAWGRLSPPVAKKSNGDEPGRPRQATRNLPISLMAREDLGWLRTSLEELPFLSENAKTVLEALRRQGASFISDLLSATRLLSTQIDEALWELVAAGLVTGDGFSAVRLLTDPNRAERAALSRRRRGWKRTPRARGSGRWTILPSAPDTIPPEDRIEAWAWQLLQRYGILFRDLMGREEGAPPWYRLLPILRRLEQRGEVRGGRFVLDVGGEQYGLPEAVESLRHLKQHPPETETVFLSAVDPLNLIGILTPGRRVTAQPSNAVAFHGGAFVGSREGKEIWISEKLQKETSRQIERTLASGRLLAPEEPGEEGEGEMEQIGLLTE</sequence>
<gene>
    <name evidence="12" type="ORF">MNODULE_13380</name>
</gene>
<dbReference type="InterPro" id="IPR013701">
    <property type="entry name" value="Lhr-like_DEAD/DEAH_assoc"/>
</dbReference>
<evidence type="ECO:0000256" key="2">
    <source>
        <dbReference type="ARBA" id="ARBA00022763"/>
    </source>
</evidence>
<keyword evidence="5" id="KW-0067">ATP-binding</keyword>
<dbReference type="SMART" id="SM00487">
    <property type="entry name" value="DEXDc"/>
    <property type="match status" value="1"/>
</dbReference>
<dbReference type="SMART" id="SM00490">
    <property type="entry name" value="HELICc"/>
    <property type="match status" value="1"/>
</dbReference>
<keyword evidence="8" id="KW-0413">Isomerase</keyword>
<dbReference type="PANTHER" id="PTHR47962">
    <property type="entry name" value="ATP-DEPENDENT HELICASE LHR-RELATED-RELATED"/>
    <property type="match status" value="1"/>
</dbReference>
<protein>
    <submittedName>
        <fullName evidence="12">DEAD/DEAH box helicase</fullName>
    </submittedName>
</protein>
<keyword evidence="2" id="KW-0227">DNA damage</keyword>
<dbReference type="Proteomes" id="UP000534783">
    <property type="component" value="Unassembled WGS sequence"/>
</dbReference>
<dbReference type="PROSITE" id="PS51194">
    <property type="entry name" value="HELICASE_CTER"/>
    <property type="match status" value="1"/>
</dbReference>
<dbReference type="PANTHER" id="PTHR47962:SF5">
    <property type="entry name" value="ATP-DEPENDENT HELICASE LHR-RELATED"/>
    <property type="match status" value="1"/>
</dbReference>
<keyword evidence="7" id="KW-0234">DNA repair</keyword>
<feature type="domain" description="Helicase ATP-binding" evidence="10">
    <location>
        <begin position="29"/>
        <end position="223"/>
    </location>
</feature>
<evidence type="ECO:0000259" key="11">
    <source>
        <dbReference type="PROSITE" id="PS51194"/>
    </source>
</evidence>
<evidence type="ECO:0000256" key="5">
    <source>
        <dbReference type="ARBA" id="ARBA00022840"/>
    </source>
</evidence>